<dbReference type="AlphaFoldDB" id="A0A0C2NH74"/>
<evidence type="ECO:0000313" key="2">
    <source>
        <dbReference type="Proteomes" id="UP000031668"/>
    </source>
</evidence>
<dbReference type="Proteomes" id="UP000031668">
    <property type="component" value="Unassembled WGS sequence"/>
</dbReference>
<protein>
    <submittedName>
        <fullName evidence="1">Uncharacterized protein</fullName>
    </submittedName>
</protein>
<organism evidence="1 2">
    <name type="scientific">Thelohanellus kitauei</name>
    <name type="common">Myxosporean</name>
    <dbReference type="NCBI Taxonomy" id="669202"/>
    <lineage>
        <taxon>Eukaryota</taxon>
        <taxon>Metazoa</taxon>
        <taxon>Cnidaria</taxon>
        <taxon>Myxozoa</taxon>
        <taxon>Myxosporea</taxon>
        <taxon>Bivalvulida</taxon>
        <taxon>Platysporina</taxon>
        <taxon>Myxobolidae</taxon>
        <taxon>Thelohanellus</taxon>
    </lineage>
</organism>
<reference evidence="1 2" key="1">
    <citation type="journal article" date="2014" name="Genome Biol. Evol.">
        <title>The genome of the myxosporean Thelohanellus kitauei shows adaptations to nutrient acquisition within its fish host.</title>
        <authorList>
            <person name="Yang Y."/>
            <person name="Xiong J."/>
            <person name="Zhou Z."/>
            <person name="Huo F."/>
            <person name="Miao W."/>
            <person name="Ran C."/>
            <person name="Liu Y."/>
            <person name="Zhang J."/>
            <person name="Feng J."/>
            <person name="Wang M."/>
            <person name="Wang M."/>
            <person name="Wang L."/>
            <person name="Yao B."/>
        </authorList>
    </citation>
    <scope>NUCLEOTIDE SEQUENCE [LARGE SCALE GENOMIC DNA]</scope>
    <source>
        <strain evidence="1">Wuqing</strain>
    </source>
</reference>
<comment type="caution">
    <text evidence="1">The sequence shown here is derived from an EMBL/GenBank/DDBJ whole genome shotgun (WGS) entry which is preliminary data.</text>
</comment>
<proteinExistence type="predicted"/>
<accession>A0A0C2NH74</accession>
<evidence type="ECO:0000313" key="1">
    <source>
        <dbReference type="EMBL" id="KII73367.1"/>
    </source>
</evidence>
<keyword evidence="2" id="KW-1185">Reference proteome</keyword>
<gene>
    <name evidence="1" type="ORF">RF11_02355</name>
</gene>
<name>A0A0C2NH74_THEKT</name>
<dbReference type="EMBL" id="JWZT01000877">
    <property type="protein sequence ID" value="KII73367.1"/>
    <property type="molecule type" value="Genomic_DNA"/>
</dbReference>
<sequence length="150" mass="17291">MPNKKLSHLDGKRIVDTYQKGRKLVKFHSFLECLGVSLTPTSHGRLKIPPSAIHVVSNLRSSNISICAAINVNWMLFNKCHDQAFNRDLFDNYIDVLPETITTLNIEQATIFMNNRGRAHNTLFNSIFALRESYQEYVFEVEGRNTKYEI</sequence>